<dbReference type="InterPro" id="IPR050428">
    <property type="entry name" value="TCS_sensor_his_kinase"/>
</dbReference>
<feature type="transmembrane region" description="Helical" evidence="11">
    <location>
        <begin position="57"/>
        <end position="78"/>
    </location>
</feature>
<evidence type="ECO:0000313" key="15">
    <source>
        <dbReference type="Proteomes" id="UP001549321"/>
    </source>
</evidence>
<evidence type="ECO:0000256" key="3">
    <source>
        <dbReference type="ARBA" id="ARBA00012438"/>
    </source>
</evidence>
<evidence type="ECO:0000259" key="13">
    <source>
        <dbReference type="PROSITE" id="PS50885"/>
    </source>
</evidence>
<protein>
    <recommendedName>
        <fullName evidence="3">histidine kinase</fullName>
        <ecNumber evidence="3">2.7.13.3</ecNumber>
    </recommendedName>
</protein>
<sequence>MGPRTGLGRQILLAMLAISVTAGVLVFFGTYFLYSAILAIFPAPEASDSWLTATDLGILGLVILVTLPIAALVSLRLARRILEPLESLALSARRITAGDLSSRAFPGERALGETAALIDDFNTMAQRLQDMAADMALWNATIAHELRTPLTILKGRMQGMIDGVFEPDERSLQGLILQVDGLARLVEDLRTVTLADSGHLDLRIEPIRLAPEIRQMAELMAHDLRASGFRLELDLADLVVDVDPTRIRQALLALVTNARRYAVRGTITIHLAEGDGDILLGVADEGPGLSPEMATRVFDPFVRDDPVRSQELGGNGLGLSVVRAIVEAHGGRLRYRSAPQGGALFEMIFAKPKRSQAAHDA</sequence>
<reference evidence="14 15" key="1">
    <citation type="submission" date="2024-06" db="EMBL/GenBank/DDBJ databases">
        <title>Sorghum-associated microbial communities from plants grown in Nebraska, USA.</title>
        <authorList>
            <person name="Schachtman D."/>
        </authorList>
    </citation>
    <scope>NUCLEOTIDE SEQUENCE [LARGE SCALE GENOMIC DNA]</scope>
    <source>
        <strain evidence="14 15">3207</strain>
    </source>
</reference>
<dbReference type="CDD" id="cd00075">
    <property type="entry name" value="HATPase"/>
    <property type="match status" value="1"/>
</dbReference>
<dbReference type="PANTHER" id="PTHR45436:SF5">
    <property type="entry name" value="SENSOR HISTIDINE KINASE TRCS"/>
    <property type="match status" value="1"/>
</dbReference>
<dbReference type="Pfam" id="PF00672">
    <property type="entry name" value="HAMP"/>
    <property type="match status" value="1"/>
</dbReference>
<evidence type="ECO:0000313" key="14">
    <source>
        <dbReference type="EMBL" id="MET4634427.1"/>
    </source>
</evidence>
<dbReference type="SMART" id="SM00387">
    <property type="entry name" value="HATPase_c"/>
    <property type="match status" value="1"/>
</dbReference>
<keyword evidence="5 14" id="KW-0808">Transferase</keyword>
<keyword evidence="10 11" id="KW-0472">Membrane</keyword>
<dbReference type="GO" id="GO:0004673">
    <property type="term" value="F:protein histidine kinase activity"/>
    <property type="evidence" value="ECO:0007669"/>
    <property type="project" value="UniProtKB-EC"/>
</dbReference>
<evidence type="ECO:0000256" key="4">
    <source>
        <dbReference type="ARBA" id="ARBA00022553"/>
    </source>
</evidence>
<dbReference type="SUPFAM" id="SSF55874">
    <property type="entry name" value="ATPase domain of HSP90 chaperone/DNA topoisomerase II/histidine kinase"/>
    <property type="match status" value="1"/>
</dbReference>
<evidence type="ECO:0000256" key="9">
    <source>
        <dbReference type="ARBA" id="ARBA00023012"/>
    </source>
</evidence>
<keyword evidence="7 14" id="KW-0418">Kinase</keyword>
<dbReference type="Gene3D" id="1.10.287.130">
    <property type="match status" value="1"/>
</dbReference>
<comment type="subcellular location">
    <subcellularLocation>
        <location evidence="2">Membrane</location>
    </subcellularLocation>
</comment>
<evidence type="ECO:0000256" key="10">
    <source>
        <dbReference type="ARBA" id="ARBA00023136"/>
    </source>
</evidence>
<accession>A0ABV2QZI2</accession>
<evidence type="ECO:0000259" key="12">
    <source>
        <dbReference type="PROSITE" id="PS50109"/>
    </source>
</evidence>
<dbReference type="PROSITE" id="PS50885">
    <property type="entry name" value="HAMP"/>
    <property type="match status" value="1"/>
</dbReference>
<feature type="domain" description="HAMP" evidence="13">
    <location>
        <begin position="79"/>
        <end position="133"/>
    </location>
</feature>
<name>A0ABV2QZI2_9HYPH</name>
<dbReference type="InterPro" id="IPR003594">
    <property type="entry name" value="HATPase_dom"/>
</dbReference>
<dbReference type="PANTHER" id="PTHR45436">
    <property type="entry name" value="SENSOR HISTIDINE KINASE YKOH"/>
    <property type="match status" value="1"/>
</dbReference>
<evidence type="ECO:0000256" key="8">
    <source>
        <dbReference type="ARBA" id="ARBA00022989"/>
    </source>
</evidence>
<dbReference type="SMART" id="SM00388">
    <property type="entry name" value="HisKA"/>
    <property type="match status" value="1"/>
</dbReference>
<dbReference type="InterPro" id="IPR036097">
    <property type="entry name" value="HisK_dim/P_sf"/>
</dbReference>
<dbReference type="SMART" id="SM00304">
    <property type="entry name" value="HAMP"/>
    <property type="match status" value="1"/>
</dbReference>
<dbReference type="EC" id="2.7.13.3" evidence="3"/>
<dbReference type="SUPFAM" id="SSF47384">
    <property type="entry name" value="Homodimeric domain of signal transducing histidine kinase"/>
    <property type="match status" value="1"/>
</dbReference>
<dbReference type="Gene3D" id="6.10.340.10">
    <property type="match status" value="1"/>
</dbReference>
<dbReference type="SUPFAM" id="SSF158472">
    <property type="entry name" value="HAMP domain-like"/>
    <property type="match status" value="1"/>
</dbReference>
<keyword evidence="4" id="KW-0597">Phosphoprotein</keyword>
<dbReference type="PROSITE" id="PS50109">
    <property type="entry name" value="HIS_KIN"/>
    <property type="match status" value="1"/>
</dbReference>
<feature type="transmembrane region" description="Helical" evidence="11">
    <location>
        <begin position="12"/>
        <end position="37"/>
    </location>
</feature>
<evidence type="ECO:0000256" key="2">
    <source>
        <dbReference type="ARBA" id="ARBA00004370"/>
    </source>
</evidence>
<evidence type="ECO:0000256" key="7">
    <source>
        <dbReference type="ARBA" id="ARBA00022777"/>
    </source>
</evidence>
<dbReference type="Pfam" id="PF00512">
    <property type="entry name" value="HisKA"/>
    <property type="match status" value="1"/>
</dbReference>
<dbReference type="InterPro" id="IPR036890">
    <property type="entry name" value="HATPase_C_sf"/>
</dbReference>
<dbReference type="CDD" id="cd06225">
    <property type="entry name" value="HAMP"/>
    <property type="match status" value="1"/>
</dbReference>
<keyword evidence="8 11" id="KW-1133">Transmembrane helix</keyword>
<dbReference type="InterPro" id="IPR003660">
    <property type="entry name" value="HAMP_dom"/>
</dbReference>
<dbReference type="InterPro" id="IPR003661">
    <property type="entry name" value="HisK_dim/P_dom"/>
</dbReference>
<comment type="caution">
    <text evidence="14">The sequence shown here is derived from an EMBL/GenBank/DDBJ whole genome shotgun (WGS) entry which is preliminary data.</text>
</comment>
<dbReference type="InterPro" id="IPR004358">
    <property type="entry name" value="Sig_transdc_His_kin-like_C"/>
</dbReference>
<evidence type="ECO:0000256" key="6">
    <source>
        <dbReference type="ARBA" id="ARBA00022692"/>
    </source>
</evidence>
<dbReference type="Gene3D" id="3.30.565.10">
    <property type="entry name" value="Histidine kinase-like ATPase, C-terminal domain"/>
    <property type="match status" value="1"/>
</dbReference>
<dbReference type="Proteomes" id="UP001549321">
    <property type="component" value="Unassembled WGS sequence"/>
</dbReference>
<keyword evidence="15" id="KW-1185">Reference proteome</keyword>
<dbReference type="PRINTS" id="PR00344">
    <property type="entry name" value="BCTRLSENSOR"/>
</dbReference>
<keyword evidence="9" id="KW-0902">Two-component regulatory system</keyword>
<feature type="domain" description="Histidine kinase" evidence="12">
    <location>
        <begin position="141"/>
        <end position="353"/>
    </location>
</feature>
<evidence type="ECO:0000256" key="1">
    <source>
        <dbReference type="ARBA" id="ARBA00000085"/>
    </source>
</evidence>
<dbReference type="Pfam" id="PF02518">
    <property type="entry name" value="HATPase_c"/>
    <property type="match status" value="1"/>
</dbReference>
<comment type="catalytic activity">
    <reaction evidence="1">
        <text>ATP + protein L-histidine = ADP + protein N-phospho-L-histidine.</text>
        <dbReference type="EC" id="2.7.13.3"/>
    </reaction>
</comment>
<proteinExistence type="predicted"/>
<evidence type="ECO:0000256" key="11">
    <source>
        <dbReference type="SAM" id="Phobius"/>
    </source>
</evidence>
<dbReference type="CDD" id="cd00082">
    <property type="entry name" value="HisKA"/>
    <property type="match status" value="1"/>
</dbReference>
<evidence type="ECO:0000256" key="5">
    <source>
        <dbReference type="ARBA" id="ARBA00022679"/>
    </source>
</evidence>
<dbReference type="InterPro" id="IPR005467">
    <property type="entry name" value="His_kinase_dom"/>
</dbReference>
<gene>
    <name evidence="14" type="ORF">ABIE08_002340</name>
</gene>
<dbReference type="EMBL" id="JBEPSM010000001">
    <property type="protein sequence ID" value="MET4634427.1"/>
    <property type="molecule type" value="Genomic_DNA"/>
</dbReference>
<keyword evidence="6 11" id="KW-0812">Transmembrane</keyword>
<organism evidence="14 15">
    <name type="scientific">Kaistia defluvii</name>
    <dbReference type="NCBI Taxonomy" id="410841"/>
    <lineage>
        <taxon>Bacteria</taxon>
        <taxon>Pseudomonadati</taxon>
        <taxon>Pseudomonadota</taxon>
        <taxon>Alphaproteobacteria</taxon>
        <taxon>Hyphomicrobiales</taxon>
        <taxon>Kaistiaceae</taxon>
        <taxon>Kaistia</taxon>
    </lineage>
</organism>